<organism evidence="4 5">
    <name type="scientific">Streptomyces flavofungini</name>
    <dbReference type="NCBI Taxonomy" id="68200"/>
    <lineage>
        <taxon>Bacteria</taxon>
        <taxon>Bacillati</taxon>
        <taxon>Actinomycetota</taxon>
        <taxon>Actinomycetes</taxon>
        <taxon>Kitasatosporales</taxon>
        <taxon>Streptomycetaceae</taxon>
        <taxon>Streptomyces</taxon>
    </lineage>
</organism>
<name>A0ABS0X7V5_9ACTN</name>
<keyword evidence="2" id="KW-0472">Membrane</keyword>
<protein>
    <submittedName>
        <fullName evidence="4">CAP domain-containing protein</fullName>
    </submittedName>
</protein>
<dbReference type="InterPro" id="IPR014044">
    <property type="entry name" value="CAP_dom"/>
</dbReference>
<sequence>MRLDHDDQQDRTPSQETGQRGRHGRGTRGRKVRILAGGVVAAAAVASVGTFALANPSGAEGQREGGAKAAAPRAKTPPKRPAPSKSAKYAKQLLVLVNKERARAGCRPLRLDRRVQAAAMAHAKDMAARNYYEHTSPEGASAGDRMRKAGYPAGAWGENIHKGPKGPKTAMRDWMRSSGHRQNILNCAYKDFGAGVSLKANGPWWVQNFGTKR</sequence>
<gene>
    <name evidence="4" type="ORF">JGB26_19550</name>
</gene>
<keyword evidence="2" id="KW-0812">Transmembrane</keyword>
<proteinExistence type="predicted"/>
<dbReference type="Gene3D" id="3.40.33.10">
    <property type="entry name" value="CAP"/>
    <property type="match status" value="1"/>
</dbReference>
<feature type="region of interest" description="Disordered" evidence="1">
    <location>
        <begin position="1"/>
        <end position="31"/>
    </location>
</feature>
<keyword evidence="5" id="KW-1185">Reference proteome</keyword>
<accession>A0ABS0X7V5</accession>
<dbReference type="Pfam" id="PF00188">
    <property type="entry name" value="CAP"/>
    <property type="match status" value="1"/>
</dbReference>
<feature type="transmembrane region" description="Helical" evidence="2">
    <location>
        <begin position="32"/>
        <end position="54"/>
    </location>
</feature>
<feature type="domain" description="SCP" evidence="3">
    <location>
        <begin position="96"/>
        <end position="209"/>
    </location>
</feature>
<feature type="region of interest" description="Disordered" evidence="1">
    <location>
        <begin position="56"/>
        <end position="86"/>
    </location>
</feature>
<dbReference type="EMBL" id="JAEKOZ010000011">
    <property type="protein sequence ID" value="MBJ3809285.1"/>
    <property type="molecule type" value="Genomic_DNA"/>
</dbReference>
<reference evidence="4 5" key="1">
    <citation type="submission" date="2020-12" db="EMBL/GenBank/DDBJ databases">
        <title>Streptomyces typhae sp. nov., a novel endophytic actinomycete isolated from the root of cattail pollen (Typha angustifolia L.).</title>
        <authorList>
            <person name="Peng C."/>
            <person name="Liu C."/>
        </authorList>
    </citation>
    <scope>NUCLEOTIDE SEQUENCE [LARGE SCALE GENOMIC DNA]</scope>
    <source>
        <strain evidence="4 5">JCM 4753</strain>
    </source>
</reference>
<keyword evidence="2" id="KW-1133">Transmembrane helix</keyword>
<evidence type="ECO:0000259" key="3">
    <source>
        <dbReference type="Pfam" id="PF00188"/>
    </source>
</evidence>
<dbReference type="InterPro" id="IPR035940">
    <property type="entry name" value="CAP_sf"/>
</dbReference>
<dbReference type="PANTHER" id="PTHR31157:SF1">
    <property type="entry name" value="SCP DOMAIN-CONTAINING PROTEIN"/>
    <property type="match status" value="1"/>
</dbReference>
<feature type="compositionally biased region" description="Basic residues" evidence="1">
    <location>
        <begin position="20"/>
        <end position="31"/>
    </location>
</feature>
<comment type="caution">
    <text evidence="4">The sequence shown here is derived from an EMBL/GenBank/DDBJ whole genome shotgun (WGS) entry which is preliminary data.</text>
</comment>
<evidence type="ECO:0000313" key="4">
    <source>
        <dbReference type="EMBL" id="MBJ3809285.1"/>
    </source>
</evidence>
<evidence type="ECO:0000256" key="2">
    <source>
        <dbReference type="SAM" id="Phobius"/>
    </source>
</evidence>
<evidence type="ECO:0000256" key="1">
    <source>
        <dbReference type="SAM" id="MobiDB-lite"/>
    </source>
</evidence>
<dbReference type="SUPFAM" id="SSF55797">
    <property type="entry name" value="PR-1-like"/>
    <property type="match status" value="1"/>
</dbReference>
<feature type="compositionally biased region" description="Basic and acidic residues" evidence="1">
    <location>
        <begin position="1"/>
        <end position="10"/>
    </location>
</feature>
<dbReference type="Proteomes" id="UP000634780">
    <property type="component" value="Unassembled WGS sequence"/>
</dbReference>
<dbReference type="CDD" id="cd05379">
    <property type="entry name" value="CAP_bacterial"/>
    <property type="match status" value="1"/>
</dbReference>
<dbReference type="RefSeq" id="WP_190118745.1">
    <property type="nucleotide sequence ID" value="NZ_BMVR01000012.1"/>
</dbReference>
<dbReference type="PANTHER" id="PTHR31157">
    <property type="entry name" value="SCP DOMAIN-CONTAINING PROTEIN"/>
    <property type="match status" value="1"/>
</dbReference>
<evidence type="ECO:0000313" key="5">
    <source>
        <dbReference type="Proteomes" id="UP000634780"/>
    </source>
</evidence>